<evidence type="ECO:0000256" key="1">
    <source>
        <dbReference type="SAM" id="MobiDB-lite"/>
    </source>
</evidence>
<evidence type="ECO:0000313" key="3">
    <source>
        <dbReference type="Proteomes" id="UP000003490"/>
    </source>
</evidence>
<evidence type="ECO:0000313" key="2">
    <source>
        <dbReference type="EMBL" id="EDO61239.1"/>
    </source>
</evidence>
<protein>
    <submittedName>
        <fullName evidence="2">Uncharacterized protein</fullName>
    </submittedName>
</protein>
<comment type="caution">
    <text evidence="2">The sequence shown here is derived from an EMBL/GenBank/DDBJ whole genome shotgun (WGS) entry which is preliminary data.</text>
</comment>
<feature type="region of interest" description="Disordered" evidence="1">
    <location>
        <begin position="1"/>
        <end position="20"/>
    </location>
</feature>
<dbReference type="EMBL" id="ABCB02000018">
    <property type="protein sequence ID" value="EDO61239.1"/>
    <property type="molecule type" value="Genomic_DNA"/>
</dbReference>
<accession>A7VSU3</accession>
<dbReference type="AlphaFoldDB" id="A7VSU3"/>
<dbReference type="HOGENOM" id="CLU_3116371_0_0_9"/>
<sequence>MWSRALPATKEAAKNQNEDISFQPEAAEDLLGQENLETIAHTISVFRKGQ</sequence>
<organism evidence="2 3">
    <name type="scientific">[Clostridium] leptum DSM 753</name>
    <dbReference type="NCBI Taxonomy" id="428125"/>
    <lineage>
        <taxon>Bacteria</taxon>
        <taxon>Bacillati</taxon>
        <taxon>Bacillota</taxon>
        <taxon>Clostridia</taxon>
        <taxon>Eubacteriales</taxon>
        <taxon>Oscillospiraceae</taxon>
        <taxon>Oscillospiraceae incertae sedis</taxon>
    </lineage>
</organism>
<gene>
    <name evidence="2" type="ORF">CLOLEP_01634</name>
</gene>
<proteinExistence type="predicted"/>
<name>A7VSU3_9FIRM</name>
<reference evidence="2 3" key="2">
    <citation type="submission" date="2007-08" db="EMBL/GenBank/DDBJ databases">
        <authorList>
            <person name="Fulton L."/>
            <person name="Clifton S."/>
            <person name="Fulton B."/>
            <person name="Xu J."/>
            <person name="Minx P."/>
            <person name="Pepin K.H."/>
            <person name="Johnson M."/>
            <person name="Thiruvilangam P."/>
            <person name="Bhonagiri V."/>
            <person name="Nash W.E."/>
            <person name="Wang C."/>
            <person name="Mardis E.R."/>
            <person name="Wilson R.K."/>
        </authorList>
    </citation>
    <scope>NUCLEOTIDE SEQUENCE [LARGE SCALE GENOMIC DNA]</scope>
    <source>
        <strain evidence="2 3">DSM 753</strain>
    </source>
</reference>
<dbReference type="Proteomes" id="UP000003490">
    <property type="component" value="Unassembled WGS sequence"/>
</dbReference>
<reference evidence="2 3" key="1">
    <citation type="submission" date="2007-08" db="EMBL/GenBank/DDBJ databases">
        <title>Draft genome sequence of Clostridium leptum (DSM 753).</title>
        <authorList>
            <person name="Sudarsanam P."/>
            <person name="Ley R."/>
            <person name="Guruge J."/>
            <person name="Turnbaugh P.J."/>
            <person name="Mahowald M."/>
            <person name="Liep D."/>
            <person name="Gordon J."/>
        </authorList>
    </citation>
    <scope>NUCLEOTIDE SEQUENCE [LARGE SCALE GENOMIC DNA]</scope>
    <source>
        <strain evidence="2 3">DSM 753</strain>
    </source>
</reference>